<dbReference type="Gene3D" id="3.30.565.10">
    <property type="entry name" value="Histidine kinase-like ATPase, C-terminal domain"/>
    <property type="match status" value="1"/>
</dbReference>
<keyword evidence="1" id="KW-0808">Transferase</keyword>
<comment type="caution">
    <text evidence="4">The sequence shown here is derived from an EMBL/GenBank/DDBJ whole genome shotgun (WGS) entry which is preliminary data.</text>
</comment>
<dbReference type="PANTHER" id="PTHR35526">
    <property type="entry name" value="ANTI-SIGMA-F FACTOR RSBW-RELATED"/>
    <property type="match status" value="1"/>
</dbReference>
<accession>A0ABW2XGZ1</accession>
<keyword evidence="5" id="KW-1185">Reference proteome</keyword>
<dbReference type="GO" id="GO:0005524">
    <property type="term" value="F:ATP binding"/>
    <property type="evidence" value="ECO:0007669"/>
    <property type="project" value="UniProtKB-KW"/>
</dbReference>
<evidence type="ECO:0000259" key="3">
    <source>
        <dbReference type="Pfam" id="PF13581"/>
    </source>
</evidence>
<dbReference type="Gene3D" id="1.25.40.20">
    <property type="entry name" value="Ankyrin repeat-containing domain"/>
    <property type="match status" value="1"/>
</dbReference>
<dbReference type="InterPro" id="IPR003594">
    <property type="entry name" value="HATPase_dom"/>
</dbReference>
<dbReference type="InterPro" id="IPR050267">
    <property type="entry name" value="Anti-sigma-factor_SerPK"/>
</dbReference>
<dbReference type="InterPro" id="IPR036890">
    <property type="entry name" value="HATPase_C_sf"/>
</dbReference>
<dbReference type="EMBL" id="JBHTGP010000004">
    <property type="protein sequence ID" value="MFD0684718.1"/>
    <property type="molecule type" value="Genomic_DNA"/>
</dbReference>
<evidence type="ECO:0000256" key="2">
    <source>
        <dbReference type="PROSITE-ProRule" id="PRU00023"/>
    </source>
</evidence>
<keyword evidence="1" id="KW-0418">Kinase</keyword>
<gene>
    <name evidence="4" type="ORF">ACFQZM_09440</name>
</gene>
<dbReference type="SUPFAM" id="SSF48403">
    <property type="entry name" value="Ankyrin repeat"/>
    <property type="match status" value="1"/>
</dbReference>
<dbReference type="InterPro" id="IPR036770">
    <property type="entry name" value="Ankyrin_rpt-contain_sf"/>
</dbReference>
<evidence type="ECO:0000256" key="1">
    <source>
        <dbReference type="ARBA" id="ARBA00022527"/>
    </source>
</evidence>
<evidence type="ECO:0000313" key="5">
    <source>
        <dbReference type="Proteomes" id="UP001597063"/>
    </source>
</evidence>
<dbReference type="SMART" id="SM00248">
    <property type="entry name" value="ANK"/>
    <property type="match status" value="2"/>
</dbReference>
<proteinExistence type="predicted"/>
<dbReference type="InterPro" id="IPR002110">
    <property type="entry name" value="Ankyrin_rpt"/>
</dbReference>
<dbReference type="Pfam" id="PF12796">
    <property type="entry name" value="Ank_2"/>
    <property type="match status" value="1"/>
</dbReference>
<dbReference type="PROSITE" id="PS50297">
    <property type="entry name" value="ANK_REP_REGION"/>
    <property type="match status" value="1"/>
</dbReference>
<reference evidence="5" key="1">
    <citation type="journal article" date="2019" name="Int. J. Syst. Evol. Microbiol.">
        <title>The Global Catalogue of Microorganisms (GCM) 10K type strain sequencing project: providing services to taxonomists for standard genome sequencing and annotation.</title>
        <authorList>
            <consortium name="The Broad Institute Genomics Platform"/>
            <consortium name="The Broad Institute Genome Sequencing Center for Infectious Disease"/>
            <person name="Wu L."/>
            <person name="Ma J."/>
        </authorList>
    </citation>
    <scope>NUCLEOTIDE SEQUENCE [LARGE SCALE GENOMIC DNA]</scope>
    <source>
        <strain evidence="5">JCM 9371</strain>
    </source>
</reference>
<dbReference type="CDD" id="cd16936">
    <property type="entry name" value="HATPase_RsbW-like"/>
    <property type="match status" value="1"/>
</dbReference>
<protein>
    <submittedName>
        <fullName evidence="4">ATP-binding protein</fullName>
    </submittedName>
</protein>
<dbReference type="Pfam" id="PF13581">
    <property type="entry name" value="HATPase_c_2"/>
    <property type="match status" value="1"/>
</dbReference>
<feature type="repeat" description="ANK" evidence="2">
    <location>
        <begin position="197"/>
        <end position="229"/>
    </location>
</feature>
<dbReference type="PROSITE" id="PS50088">
    <property type="entry name" value="ANK_REPEAT"/>
    <property type="match status" value="1"/>
</dbReference>
<keyword evidence="2" id="KW-0040">ANK repeat</keyword>
<dbReference type="RefSeq" id="WP_306440675.1">
    <property type="nucleotide sequence ID" value="NZ_CAACUY010000089.1"/>
</dbReference>
<keyword evidence="1" id="KW-0723">Serine/threonine-protein kinase</keyword>
<dbReference type="Proteomes" id="UP001597063">
    <property type="component" value="Unassembled WGS sequence"/>
</dbReference>
<organism evidence="4 5">
    <name type="scientific">Actinomadura fibrosa</name>
    <dbReference type="NCBI Taxonomy" id="111802"/>
    <lineage>
        <taxon>Bacteria</taxon>
        <taxon>Bacillati</taxon>
        <taxon>Actinomycetota</taxon>
        <taxon>Actinomycetes</taxon>
        <taxon>Streptosporangiales</taxon>
        <taxon>Thermomonosporaceae</taxon>
        <taxon>Actinomadura</taxon>
    </lineage>
</organism>
<dbReference type="PANTHER" id="PTHR35526:SF3">
    <property type="entry name" value="ANTI-SIGMA-F FACTOR RSBW"/>
    <property type="match status" value="1"/>
</dbReference>
<evidence type="ECO:0000313" key="4">
    <source>
        <dbReference type="EMBL" id="MFD0684718.1"/>
    </source>
</evidence>
<keyword evidence="4" id="KW-0547">Nucleotide-binding</keyword>
<feature type="domain" description="Histidine kinase/HSP90-like ATPase" evidence="3">
    <location>
        <begin position="10"/>
        <end position="123"/>
    </location>
</feature>
<name>A0ABW2XGZ1_9ACTN</name>
<sequence length="292" mass="31198">MEISLDLLLPRDSASVPATRKILDASLQVLGVDEQIRGDIELMLTEACTNVLRHAARGDGYTVRATIQDRRCVIKVIDAGTGFDASSVPDADPNAEHGRGLTIMRSLADDVRFRSFPEDGALVALEKNLRYGENSLGGMLADAETPNASRRTRLMSEADPELQAFAGRLFEAARAGRTDELVGHVRAGVPVNLSDDKGDTLLMLAACHGHPETVRALAAHGADPERANDRDRRPLAAAVAKKEPEVVRALLDAGADPLAGSPSAAEMARTFGQSEFLEWFEEAAPSSAAPQP</sequence>
<keyword evidence="4" id="KW-0067">ATP-binding</keyword>
<dbReference type="SUPFAM" id="SSF55874">
    <property type="entry name" value="ATPase domain of HSP90 chaperone/DNA topoisomerase II/histidine kinase"/>
    <property type="match status" value="1"/>
</dbReference>